<gene>
    <name evidence="2" type="ORF">SISNIDRAFT_484559</name>
</gene>
<evidence type="ECO:0000256" key="1">
    <source>
        <dbReference type="SAM" id="MobiDB-lite"/>
    </source>
</evidence>
<dbReference type="InterPro" id="IPR028662">
    <property type="entry name" value="SNX8/Mvp1"/>
</dbReference>
<organism evidence="2 3">
    <name type="scientific">Sistotremastrum niveocremeum HHB9708</name>
    <dbReference type="NCBI Taxonomy" id="1314777"/>
    <lineage>
        <taxon>Eukaryota</taxon>
        <taxon>Fungi</taxon>
        <taxon>Dikarya</taxon>
        <taxon>Basidiomycota</taxon>
        <taxon>Agaricomycotina</taxon>
        <taxon>Agaricomycetes</taxon>
        <taxon>Sistotremastrales</taxon>
        <taxon>Sistotremastraceae</taxon>
        <taxon>Sertulicium</taxon>
        <taxon>Sertulicium niveocremeum</taxon>
    </lineage>
</organism>
<dbReference type="PANTHER" id="PTHR47554">
    <property type="entry name" value="SORTING NEXIN MVP1"/>
    <property type="match status" value="1"/>
</dbReference>
<dbReference type="GO" id="GO:0005829">
    <property type="term" value="C:cytosol"/>
    <property type="evidence" value="ECO:0007669"/>
    <property type="project" value="GOC"/>
</dbReference>
<feature type="compositionally biased region" description="Polar residues" evidence="1">
    <location>
        <begin position="24"/>
        <end position="37"/>
    </location>
</feature>
<protein>
    <recommendedName>
        <fullName evidence="4">EF-hand domain-containing protein</fullName>
    </recommendedName>
</protein>
<dbReference type="SUPFAM" id="SSF47473">
    <property type="entry name" value="EF-hand"/>
    <property type="match status" value="1"/>
</dbReference>
<reference evidence="2 3" key="1">
    <citation type="journal article" date="2016" name="Mol. Biol. Evol.">
        <title>Comparative Genomics of Early-Diverging Mushroom-Forming Fungi Provides Insights into the Origins of Lignocellulose Decay Capabilities.</title>
        <authorList>
            <person name="Nagy L.G."/>
            <person name="Riley R."/>
            <person name="Tritt A."/>
            <person name="Adam C."/>
            <person name="Daum C."/>
            <person name="Floudas D."/>
            <person name="Sun H."/>
            <person name="Yadav J.S."/>
            <person name="Pangilinan J."/>
            <person name="Larsson K.H."/>
            <person name="Matsuura K."/>
            <person name="Barry K."/>
            <person name="Labutti K."/>
            <person name="Kuo R."/>
            <person name="Ohm R.A."/>
            <person name="Bhattacharya S.S."/>
            <person name="Shirouzu T."/>
            <person name="Yoshinaga Y."/>
            <person name="Martin F.M."/>
            <person name="Grigoriev I.V."/>
            <person name="Hibbett D.S."/>
        </authorList>
    </citation>
    <scope>NUCLEOTIDE SEQUENCE [LARGE SCALE GENOMIC DNA]</scope>
    <source>
        <strain evidence="2 3">HHB9708</strain>
    </source>
</reference>
<dbReference type="Proteomes" id="UP000076722">
    <property type="component" value="Unassembled WGS sequence"/>
</dbReference>
<name>A0A164VNZ8_9AGAM</name>
<sequence length="197" mass="20926">MTPNCYDESDHPKADSAQIFNAPRLSQNRYQSTNNGFGGASSSFLEDSVNPLTSSSYDGLDPWSAAPTPPPSEVSSSFANVKADATVPAVYTKAFSAVDPNATGEVSVKSMVRVMSTSSLPAATIEKIVNLVSSKPRVSKLEFFVALALVAFAQESRELSIEQAVVSAKQNILAGAAHDLLALLSTTSSRWIRPLSR</sequence>
<dbReference type="GO" id="GO:0006623">
    <property type="term" value="P:protein targeting to vacuole"/>
    <property type="evidence" value="ECO:0007669"/>
    <property type="project" value="TreeGrafter"/>
</dbReference>
<dbReference type="InterPro" id="IPR011992">
    <property type="entry name" value="EF-hand-dom_pair"/>
</dbReference>
<evidence type="ECO:0000313" key="3">
    <source>
        <dbReference type="Proteomes" id="UP000076722"/>
    </source>
</evidence>
<dbReference type="PANTHER" id="PTHR47554:SF1">
    <property type="entry name" value="SORTING NEXIN MVP1"/>
    <property type="match status" value="1"/>
</dbReference>
<dbReference type="GO" id="GO:0032266">
    <property type="term" value="F:phosphatidylinositol-3-phosphate binding"/>
    <property type="evidence" value="ECO:0007669"/>
    <property type="project" value="TreeGrafter"/>
</dbReference>
<dbReference type="GO" id="GO:0042147">
    <property type="term" value="P:retrograde transport, endosome to Golgi"/>
    <property type="evidence" value="ECO:0007669"/>
    <property type="project" value="InterPro"/>
</dbReference>
<feature type="region of interest" description="Disordered" evidence="1">
    <location>
        <begin position="1"/>
        <end position="37"/>
    </location>
</feature>
<dbReference type="GO" id="GO:0005768">
    <property type="term" value="C:endosome"/>
    <property type="evidence" value="ECO:0007669"/>
    <property type="project" value="TreeGrafter"/>
</dbReference>
<dbReference type="STRING" id="1314777.A0A164VNZ8"/>
<evidence type="ECO:0008006" key="4">
    <source>
        <dbReference type="Google" id="ProtNLM"/>
    </source>
</evidence>
<dbReference type="EMBL" id="KV419404">
    <property type="protein sequence ID" value="KZS94326.1"/>
    <property type="molecule type" value="Genomic_DNA"/>
</dbReference>
<dbReference type="Gene3D" id="1.10.238.10">
    <property type="entry name" value="EF-hand"/>
    <property type="match status" value="1"/>
</dbReference>
<evidence type="ECO:0000313" key="2">
    <source>
        <dbReference type="EMBL" id="KZS94326.1"/>
    </source>
</evidence>
<keyword evidence="3" id="KW-1185">Reference proteome</keyword>
<dbReference type="AlphaFoldDB" id="A0A164VNZ8"/>
<accession>A0A164VNZ8</accession>
<proteinExistence type="predicted"/>